<dbReference type="Gene3D" id="3.10.350.10">
    <property type="entry name" value="LysM domain"/>
    <property type="match status" value="3"/>
</dbReference>
<feature type="signal peptide" evidence="3">
    <location>
        <begin position="1"/>
        <end position="24"/>
    </location>
</feature>
<dbReference type="CDD" id="cd16894">
    <property type="entry name" value="MltD-like"/>
    <property type="match status" value="1"/>
</dbReference>
<evidence type="ECO:0000256" key="3">
    <source>
        <dbReference type="SAM" id="SignalP"/>
    </source>
</evidence>
<dbReference type="PANTHER" id="PTHR33734">
    <property type="entry name" value="LYSM DOMAIN-CONTAINING GPI-ANCHORED PROTEIN 2"/>
    <property type="match status" value="1"/>
</dbReference>
<dbReference type="SUPFAM" id="SSF53955">
    <property type="entry name" value="Lysozyme-like"/>
    <property type="match status" value="1"/>
</dbReference>
<dbReference type="PROSITE" id="PS51782">
    <property type="entry name" value="LYSM"/>
    <property type="match status" value="3"/>
</dbReference>
<protein>
    <submittedName>
        <fullName evidence="5">Membrane-bound lytic murein transglycosylase D</fullName>
    </submittedName>
</protein>
<keyword evidence="3" id="KW-0732">Signal</keyword>
<sequence length="534" mass="59482">MPRTRLMTPLCLTLVLTASGCANLDREAPTGDSASAPELSPGEVQAVVPVPSNELEDAPPEAVAEDDIWARLRAGFQFPEQSHERIDQERGRFTGQQNYFDAIGQRARPYLYHIVSELEARNLPTDLLLVAVVESAFQPFAYSHGQAAGLWQFVPATGKQFGLEQNWWYDGRRDVIASTDAALTYLEYLHDFFDGDWLLALAAYNAGEGRVQRAVRANERAGEPTDFWHLSLPAETRAYVPRVLALRDIFAEPDRFGIRLPSIENERYLAIVELDNQLDLALAADMADVDVEKIYHYNPGFNRWATLPDGAHQLAIPKRSKADFKSALAELDPSEMVRWQRHEVQRGDTLSGIASQYSTSTSVLRETNDLTGDNIRAGQALLVPTASEDSEAYALSADNRRAANQSRERNGREKQEHQVQSGDTFWDLARRHGVGVQELARWNDMAPGDPLRPGDRLVIWTEGSGGDQNGGPGERMQQVSYTVRSGDSVYTIARQFNVSTQDVKRWNNIQPGQYLQPGDSLTLEVDVTNQSAGI</sequence>
<evidence type="ECO:0000256" key="1">
    <source>
        <dbReference type="ARBA" id="ARBA00007734"/>
    </source>
</evidence>
<feature type="chain" id="PRO_5019861793" evidence="3">
    <location>
        <begin position="25"/>
        <end position="534"/>
    </location>
</feature>
<dbReference type="EMBL" id="RCDA01000001">
    <property type="protein sequence ID" value="RLK50854.1"/>
    <property type="molecule type" value="Genomic_DNA"/>
</dbReference>
<comment type="caution">
    <text evidence="5">The sequence shown here is derived from an EMBL/GenBank/DDBJ whole genome shotgun (WGS) entry which is preliminary data.</text>
</comment>
<dbReference type="GO" id="GO:0000270">
    <property type="term" value="P:peptidoglycan metabolic process"/>
    <property type="evidence" value="ECO:0007669"/>
    <property type="project" value="InterPro"/>
</dbReference>
<dbReference type="SMART" id="SM00257">
    <property type="entry name" value="LysM"/>
    <property type="match status" value="3"/>
</dbReference>
<dbReference type="OrthoDB" id="9815002at2"/>
<dbReference type="InterPro" id="IPR036779">
    <property type="entry name" value="LysM_dom_sf"/>
</dbReference>
<dbReference type="InterPro" id="IPR018392">
    <property type="entry name" value="LysM"/>
</dbReference>
<comment type="similarity">
    <text evidence="1">Belongs to the transglycosylase Slt family.</text>
</comment>
<evidence type="ECO:0000313" key="5">
    <source>
        <dbReference type="EMBL" id="RLK50854.1"/>
    </source>
</evidence>
<dbReference type="InterPro" id="IPR023346">
    <property type="entry name" value="Lysozyme-like_dom_sf"/>
</dbReference>
<feature type="domain" description="LysM" evidence="4">
    <location>
        <begin position="340"/>
        <end position="383"/>
    </location>
</feature>
<dbReference type="Pfam" id="PF01476">
    <property type="entry name" value="LysM"/>
    <property type="match status" value="3"/>
</dbReference>
<dbReference type="RefSeq" id="WP_121441310.1">
    <property type="nucleotide sequence ID" value="NZ_RCDA01000001.1"/>
</dbReference>
<name>A0A498C3X0_9GAMM</name>
<dbReference type="CDD" id="cd00118">
    <property type="entry name" value="LysM"/>
    <property type="match status" value="3"/>
</dbReference>
<evidence type="ECO:0000313" key="6">
    <source>
        <dbReference type="Proteomes" id="UP000275461"/>
    </source>
</evidence>
<dbReference type="PROSITE" id="PS51257">
    <property type="entry name" value="PROKAR_LIPOPROTEIN"/>
    <property type="match status" value="1"/>
</dbReference>
<dbReference type="Pfam" id="PF01464">
    <property type="entry name" value="SLT"/>
    <property type="match status" value="1"/>
</dbReference>
<dbReference type="GO" id="GO:0008932">
    <property type="term" value="F:lytic endotransglycosylase activity"/>
    <property type="evidence" value="ECO:0007669"/>
    <property type="project" value="TreeGrafter"/>
</dbReference>
<evidence type="ECO:0000256" key="2">
    <source>
        <dbReference type="SAM" id="MobiDB-lite"/>
    </source>
</evidence>
<feature type="compositionally biased region" description="Basic and acidic residues" evidence="2">
    <location>
        <begin position="398"/>
        <end position="417"/>
    </location>
</feature>
<dbReference type="PROSITE" id="PS00922">
    <property type="entry name" value="TRANSGLYCOSYLASE"/>
    <property type="match status" value="1"/>
</dbReference>
<dbReference type="PANTHER" id="PTHR33734:SF22">
    <property type="entry name" value="MEMBRANE-BOUND LYTIC MUREIN TRANSGLYCOSYLASE D"/>
    <property type="match status" value="1"/>
</dbReference>
<dbReference type="GO" id="GO:0016020">
    <property type="term" value="C:membrane"/>
    <property type="evidence" value="ECO:0007669"/>
    <property type="project" value="InterPro"/>
</dbReference>
<gene>
    <name evidence="5" type="ORF">DFR31_0763</name>
</gene>
<organism evidence="5 6">
    <name type="scientific">Alkalispirillum mobile</name>
    <dbReference type="NCBI Taxonomy" id="85925"/>
    <lineage>
        <taxon>Bacteria</taxon>
        <taxon>Pseudomonadati</taxon>
        <taxon>Pseudomonadota</taxon>
        <taxon>Gammaproteobacteria</taxon>
        <taxon>Chromatiales</taxon>
        <taxon>Ectothiorhodospiraceae</taxon>
        <taxon>Alkalispirillum</taxon>
    </lineage>
</organism>
<evidence type="ECO:0000259" key="4">
    <source>
        <dbReference type="PROSITE" id="PS51782"/>
    </source>
</evidence>
<dbReference type="InterPro" id="IPR008258">
    <property type="entry name" value="Transglycosylase_SLT_dom_1"/>
</dbReference>
<dbReference type="Proteomes" id="UP000275461">
    <property type="component" value="Unassembled WGS sequence"/>
</dbReference>
<dbReference type="AlphaFoldDB" id="A0A498C3X0"/>
<reference evidence="5 6" key="1">
    <citation type="submission" date="2018-10" db="EMBL/GenBank/DDBJ databases">
        <title>Genomic Encyclopedia of Type Strains, Phase IV (KMG-IV): sequencing the most valuable type-strain genomes for metagenomic binning, comparative biology and taxonomic classification.</title>
        <authorList>
            <person name="Goeker M."/>
        </authorList>
    </citation>
    <scope>NUCLEOTIDE SEQUENCE [LARGE SCALE GENOMIC DNA]</scope>
    <source>
        <strain evidence="5 6">DSM 12769</strain>
    </source>
</reference>
<dbReference type="SUPFAM" id="SSF54106">
    <property type="entry name" value="LysM domain"/>
    <property type="match status" value="3"/>
</dbReference>
<accession>A0A498C3X0</accession>
<feature type="region of interest" description="Disordered" evidence="2">
    <location>
        <begin position="397"/>
        <end position="423"/>
    </location>
</feature>
<feature type="domain" description="LysM" evidence="4">
    <location>
        <begin position="415"/>
        <end position="459"/>
    </location>
</feature>
<dbReference type="InterPro" id="IPR000189">
    <property type="entry name" value="Transglyc_AS"/>
</dbReference>
<keyword evidence="6" id="KW-1185">Reference proteome</keyword>
<dbReference type="Gene3D" id="1.10.530.10">
    <property type="match status" value="1"/>
</dbReference>
<proteinExistence type="inferred from homology"/>
<feature type="domain" description="LysM" evidence="4">
    <location>
        <begin position="479"/>
        <end position="523"/>
    </location>
</feature>